<dbReference type="Proteomes" id="UP000886674">
    <property type="component" value="Unassembled WGS sequence"/>
</dbReference>
<proteinExistence type="inferred from homology"/>
<name>A0A9E4NGN5_9GAMM</name>
<evidence type="ECO:0000313" key="5">
    <source>
        <dbReference type="EMBL" id="MCG7976908.1"/>
    </source>
</evidence>
<evidence type="ECO:0000256" key="3">
    <source>
        <dbReference type="ARBA" id="ARBA00023002"/>
    </source>
</evidence>
<dbReference type="GO" id="GO:0016616">
    <property type="term" value="F:oxidoreductase activity, acting on the CH-OH group of donors, NAD or NADP as acceptor"/>
    <property type="evidence" value="ECO:0007669"/>
    <property type="project" value="InterPro"/>
</dbReference>
<reference evidence="5" key="1">
    <citation type="journal article" date="2021" name="Proc. Natl. Acad. Sci. U.S.A.">
        <title>Global biogeography of chemosynthetic symbionts reveals both localized and globally distributed symbiont groups. .</title>
        <authorList>
            <person name="Osvatic J.T."/>
            <person name="Wilkins L.G.E."/>
            <person name="Leibrecht L."/>
            <person name="Leray M."/>
            <person name="Zauner S."/>
            <person name="Polzin J."/>
            <person name="Camacho Y."/>
            <person name="Gros O."/>
            <person name="van Gils J.A."/>
            <person name="Eisen J.A."/>
            <person name="Petersen J.M."/>
            <person name="Yuen B."/>
        </authorList>
    </citation>
    <scope>NUCLEOTIDE SEQUENCE</scope>
    <source>
        <strain evidence="5">MAGclacostrist055</strain>
    </source>
</reference>
<evidence type="ECO:0000313" key="6">
    <source>
        <dbReference type="Proteomes" id="UP000886674"/>
    </source>
</evidence>
<dbReference type="CDD" id="cd05324">
    <property type="entry name" value="carb_red_PTCR-like_SDR_c"/>
    <property type="match status" value="1"/>
</dbReference>
<comment type="similarity">
    <text evidence="1 4">Belongs to the short-chain dehydrogenases/reductases (SDR) family.</text>
</comment>
<sequence length="237" mass="25603">MTDKSVAIVTGANRGLGLETSRQLARLGHHVLMTSRNEVDGQAAQQMLLNEGLDVSYHPLDVRSEASVLAVVQHFRQHHKRLQILVNNAGIFPDPSPEDSASSIFNAEIENVLNGFDTNTLGPLRLCQALIPLMDGEGCVVNVSSGMGQLSEMGGCCPSYRLSKTALNALTRIFSEELKQTQIKINSICPGWVRTDMGGKEATLSIPEGVEGIIWAATLADDGPSGGFFRFGKPIEW</sequence>
<dbReference type="PANTHER" id="PTHR43963:SF6">
    <property type="entry name" value="CHAIN DEHYDROGENASE FAMILY PROTEIN, PUTATIVE (AFU_ORTHOLOGUE AFUA_3G15350)-RELATED"/>
    <property type="match status" value="1"/>
</dbReference>
<dbReference type="SUPFAM" id="SSF51735">
    <property type="entry name" value="NAD(P)-binding Rossmann-fold domains"/>
    <property type="match status" value="1"/>
</dbReference>
<gene>
    <name evidence="5" type="ORF">JAY77_02010</name>
</gene>
<dbReference type="PRINTS" id="PR00080">
    <property type="entry name" value="SDRFAMILY"/>
</dbReference>
<accession>A0A9E4NGN5</accession>
<keyword evidence="3" id="KW-0560">Oxidoreductase</keyword>
<dbReference type="Gene3D" id="3.40.50.720">
    <property type="entry name" value="NAD(P)-binding Rossmann-like Domain"/>
    <property type="match status" value="1"/>
</dbReference>
<dbReference type="PRINTS" id="PR00081">
    <property type="entry name" value="GDHRDH"/>
</dbReference>
<dbReference type="PANTHER" id="PTHR43963">
    <property type="entry name" value="CARBONYL REDUCTASE 1-RELATED"/>
    <property type="match status" value="1"/>
</dbReference>
<dbReference type="InterPro" id="IPR045313">
    <property type="entry name" value="CBR1-like"/>
</dbReference>
<dbReference type="EMBL" id="JAEPCR010000003">
    <property type="protein sequence ID" value="MCG7976908.1"/>
    <property type="molecule type" value="Genomic_DNA"/>
</dbReference>
<dbReference type="InterPro" id="IPR002347">
    <property type="entry name" value="SDR_fam"/>
</dbReference>
<evidence type="ECO:0000256" key="1">
    <source>
        <dbReference type="ARBA" id="ARBA00006484"/>
    </source>
</evidence>
<protein>
    <submittedName>
        <fullName evidence="5">SDR family oxidoreductase</fullName>
    </submittedName>
</protein>
<evidence type="ECO:0000256" key="2">
    <source>
        <dbReference type="ARBA" id="ARBA00022857"/>
    </source>
</evidence>
<evidence type="ECO:0000256" key="4">
    <source>
        <dbReference type="RuleBase" id="RU000363"/>
    </source>
</evidence>
<keyword evidence="2" id="KW-0521">NADP</keyword>
<dbReference type="InterPro" id="IPR036291">
    <property type="entry name" value="NAD(P)-bd_dom_sf"/>
</dbReference>
<comment type="caution">
    <text evidence="5">The sequence shown here is derived from an EMBL/GenBank/DDBJ whole genome shotgun (WGS) entry which is preliminary data.</text>
</comment>
<dbReference type="AlphaFoldDB" id="A0A9E4NGN5"/>
<dbReference type="Pfam" id="PF00106">
    <property type="entry name" value="adh_short"/>
    <property type="match status" value="1"/>
</dbReference>
<organism evidence="5 6">
    <name type="scientific">Candidatus Thiodiazotropha taylori</name>
    <dbReference type="NCBI Taxonomy" id="2792791"/>
    <lineage>
        <taxon>Bacteria</taxon>
        <taxon>Pseudomonadati</taxon>
        <taxon>Pseudomonadota</taxon>
        <taxon>Gammaproteobacteria</taxon>
        <taxon>Chromatiales</taxon>
        <taxon>Sedimenticolaceae</taxon>
        <taxon>Candidatus Thiodiazotropha</taxon>
    </lineage>
</organism>